<dbReference type="STRING" id="1797529.A2570_01110"/>
<organism evidence="3 4">
    <name type="scientific">Candidatus Brennerbacteria bacterium RIFOXYD1_FULL_41_16</name>
    <dbReference type="NCBI Taxonomy" id="1797529"/>
    <lineage>
        <taxon>Bacteria</taxon>
        <taxon>Candidatus Brenneribacteriota</taxon>
    </lineage>
</organism>
<feature type="transmembrane region" description="Helical" evidence="1">
    <location>
        <begin position="52"/>
        <end position="72"/>
    </location>
</feature>
<dbReference type="Pfam" id="PF18895">
    <property type="entry name" value="T4SS_pilin"/>
    <property type="match status" value="1"/>
</dbReference>
<dbReference type="EMBL" id="MHHY01000006">
    <property type="protein sequence ID" value="OGY40714.1"/>
    <property type="molecule type" value="Genomic_DNA"/>
</dbReference>
<feature type="chain" id="PRO_5009581346" evidence="2">
    <location>
        <begin position="24"/>
        <end position="126"/>
    </location>
</feature>
<feature type="transmembrane region" description="Helical" evidence="1">
    <location>
        <begin position="93"/>
        <end position="115"/>
    </location>
</feature>
<keyword evidence="1" id="KW-1133">Transmembrane helix</keyword>
<evidence type="ECO:0000313" key="3">
    <source>
        <dbReference type="EMBL" id="OGY40714.1"/>
    </source>
</evidence>
<dbReference type="InterPro" id="IPR043993">
    <property type="entry name" value="T4SS_pilin"/>
</dbReference>
<evidence type="ECO:0000256" key="2">
    <source>
        <dbReference type="SAM" id="SignalP"/>
    </source>
</evidence>
<gene>
    <name evidence="3" type="ORF">A2570_01110</name>
</gene>
<keyword evidence="1" id="KW-0472">Membrane</keyword>
<reference evidence="3 4" key="1">
    <citation type="journal article" date="2016" name="Nat. Commun.">
        <title>Thousands of microbial genomes shed light on interconnected biogeochemical processes in an aquifer system.</title>
        <authorList>
            <person name="Anantharaman K."/>
            <person name="Brown C.T."/>
            <person name="Hug L.A."/>
            <person name="Sharon I."/>
            <person name="Castelle C.J."/>
            <person name="Probst A.J."/>
            <person name="Thomas B.C."/>
            <person name="Singh A."/>
            <person name="Wilkins M.J."/>
            <person name="Karaoz U."/>
            <person name="Brodie E.L."/>
            <person name="Williams K.H."/>
            <person name="Hubbard S.S."/>
            <person name="Banfield J.F."/>
        </authorList>
    </citation>
    <scope>NUCLEOTIDE SEQUENCE [LARGE SCALE GENOMIC DNA]</scope>
</reference>
<sequence length="126" mass="13707">MKRNIILTVCFLLFVSLAMPTNAALVQCIPTGPDDSTICGWCDFIATIQTTFYFIIGIAFLGAVILIAKYGLDMYFTGGNPGKVQEALKGIGKIVVGLIIILISWAIINTIMWLLGGSANWWKISC</sequence>
<name>A0A1G1XLC0_9BACT</name>
<keyword evidence="2" id="KW-0732">Signal</keyword>
<evidence type="ECO:0000313" key="4">
    <source>
        <dbReference type="Proteomes" id="UP000178570"/>
    </source>
</evidence>
<evidence type="ECO:0000256" key="1">
    <source>
        <dbReference type="SAM" id="Phobius"/>
    </source>
</evidence>
<protein>
    <submittedName>
        <fullName evidence="3">Uncharacterized protein</fullName>
    </submittedName>
</protein>
<accession>A0A1G1XLC0</accession>
<comment type="caution">
    <text evidence="3">The sequence shown here is derived from an EMBL/GenBank/DDBJ whole genome shotgun (WGS) entry which is preliminary data.</text>
</comment>
<feature type="signal peptide" evidence="2">
    <location>
        <begin position="1"/>
        <end position="23"/>
    </location>
</feature>
<dbReference type="AlphaFoldDB" id="A0A1G1XLC0"/>
<proteinExistence type="predicted"/>
<keyword evidence="1" id="KW-0812">Transmembrane</keyword>
<dbReference type="Proteomes" id="UP000178570">
    <property type="component" value="Unassembled WGS sequence"/>
</dbReference>